<keyword evidence="2" id="KW-0678">Repressor</keyword>
<comment type="caution">
    <text evidence="8">The sequence shown here is derived from an EMBL/GenBank/DDBJ whole genome shotgun (WGS) entry which is preliminary data.</text>
</comment>
<name>G9X059_9FIRM</name>
<dbReference type="AlphaFoldDB" id="G9X059"/>
<dbReference type="InterPro" id="IPR002481">
    <property type="entry name" value="FUR"/>
</dbReference>
<sequence length="142" mass="16278">MKNCDNIQELSDFLMKYNIKPSFQRIKILQRLGSKKDHPTVNQIYTDLVEQIPSLSKTTVYNTLNLFIKEGVARSINADTSESRYDLITSSHGHFLCNKCGNIYDFDITDNINFDFLSKQGNEITSLDITIRGICKNCTDKK</sequence>
<evidence type="ECO:0000256" key="4">
    <source>
        <dbReference type="ARBA" id="ARBA00023015"/>
    </source>
</evidence>
<dbReference type="InterPro" id="IPR043135">
    <property type="entry name" value="Fur_C"/>
</dbReference>
<feature type="binding site" evidence="7">
    <location>
        <position position="100"/>
    </location>
    <ligand>
        <name>Zn(2+)</name>
        <dbReference type="ChEBI" id="CHEBI:29105"/>
    </ligand>
</feature>
<dbReference type="EMBL" id="AFZE01000011">
    <property type="protein sequence ID" value="EHL15564.1"/>
    <property type="molecule type" value="Genomic_DNA"/>
</dbReference>
<evidence type="ECO:0000256" key="7">
    <source>
        <dbReference type="PIRSR" id="PIRSR602481-1"/>
    </source>
</evidence>
<protein>
    <recommendedName>
        <fullName evidence="10">Ferric uptake regulator family protein</fullName>
    </recommendedName>
</protein>
<dbReference type="PATRIC" id="fig|796937.3.peg.1007"/>
<dbReference type="BioCyc" id="EBAC796937-HMP:GMGH-1818-MONOMER"/>
<evidence type="ECO:0000256" key="6">
    <source>
        <dbReference type="ARBA" id="ARBA00023163"/>
    </source>
</evidence>
<evidence type="ECO:0000256" key="5">
    <source>
        <dbReference type="ARBA" id="ARBA00023125"/>
    </source>
</evidence>
<dbReference type="SUPFAM" id="SSF46785">
    <property type="entry name" value="Winged helix' DNA-binding domain"/>
    <property type="match status" value="1"/>
</dbReference>
<evidence type="ECO:0008006" key="10">
    <source>
        <dbReference type="Google" id="ProtNLM"/>
    </source>
</evidence>
<organism evidence="8 9">
    <name type="scientific">Peptoanaerobacter stomatis</name>
    <dbReference type="NCBI Taxonomy" id="796937"/>
    <lineage>
        <taxon>Bacteria</taxon>
        <taxon>Bacillati</taxon>
        <taxon>Bacillota</taxon>
        <taxon>Clostridia</taxon>
        <taxon>Peptostreptococcales</taxon>
        <taxon>Filifactoraceae</taxon>
        <taxon>Peptoanaerobacter</taxon>
    </lineage>
</organism>
<comment type="cofactor">
    <cofactor evidence="7">
        <name>Zn(2+)</name>
        <dbReference type="ChEBI" id="CHEBI:29105"/>
    </cofactor>
    <text evidence="7">Binds 1 zinc ion per subunit.</text>
</comment>
<dbReference type="Gene3D" id="1.10.10.10">
    <property type="entry name" value="Winged helix-like DNA-binding domain superfamily/Winged helix DNA-binding domain"/>
    <property type="match status" value="1"/>
</dbReference>
<reference evidence="8 9" key="1">
    <citation type="submission" date="2011-08" db="EMBL/GenBank/DDBJ databases">
        <title>The Genome Sequence of Eubacteriaceae bacterium ACC19a.</title>
        <authorList>
            <consortium name="The Broad Institute Genome Sequencing Platform"/>
            <person name="Earl A."/>
            <person name="Ward D."/>
            <person name="Feldgarden M."/>
            <person name="Gevers D."/>
            <person name="Sizova M."/>
            <person name="Hazen A."/>
            <person name="Epstein S."/>
            <person name="Young S.K."/>
            <person name="Zeng Q."/>
            <person name="Gargeya S."/>
            <person name="Fitzgerald M."/>
            <person name="Haas B."/>
            <person name="Abouelleil A."/>
            <person name="Alvarado L."/>
            <person name="Arachchi H.M."/>
            <person name="Berlin A."/>
            <person name="Brown A."/>
            <person name="Chapman S.B."/>
            <person name="Chen Z."/>
            <person name="Dunbar C."/>
            <person name="Freedman E."/>
            <person name="Gearin G."/>
            <person name="Gellesch M."/>
            <person name="Goldberg J."/>
            <person name="Griggs A."/>
            <person name="Gujja S."/>
            <person name="Heiman D."/>
            <person name="Howarth C."/>
            <person name="Larson L."/>
            <person name="Lui A."/>
            <person name="MacDonald P.J.P."/>
            <person name="Montmayeur A."/>
            <person name="Murphy C."/>
            <person name="Neiman D."/>
            <person name="Pearson M."/>
            <person name="Priest M."/>
            <person name="Roberts A."/>
            <person name="Saif S."/>
            <person name="Shea T."/>
            <person name="Shenoy N."/>
            <person name="Sisk P."/>
            <person name="Stolte C."/>
            <person name="Sykes S."/>
            <person name="Wortman J."/>
            <person name="Nusbaum C."/>
            <person name="Birren B."/>
        </authorList>
    </citation>
    <scope>NUCLEOTIDE SEQUENCE [LARGE SCALE GENOMIC DNA]</scope>
    <source>
        <strain evidence="8 9">ACC19a</strain>
    </source>
</reference>
<keyword evidence="4" id="KW-0805">Transcription regulation</keyword>
<dbReference type="HOGENOM" id="CLU_096072_4_2_9"/>
<dbReference type="GO" id="GO:0008270">
    <property type="term" value="F:zinc ion binding"/>
    <property type="evidence" value="ECO:0007669"/>
    <property type="project" value="TreeGrafter"/>
</dbReference>
<evidence type="ECO:0000256" key="1">
    <source>
        <dbReference type="ARBA" id="ARBA00007957"/>
    </source>
</evidence>
<dbReference type="InterPro" id="IPR036390">
    <property type="entry name" value="WH_DNA-bd_sf"/>
</dbReference>
<dbReference type="Gene3D" id="3.30.1490.190">
    <property type="match status" value="1"/>
</dbReference>
<proteinExistence type="inferred from homology"/>
<keyword evidence="3 7" id="KW-0862">Zinc</keyword>
<keyword evidence="6" id="KW-0804">Transcription</keyword>
<dbReference type="GO" id="GO:0003700">
    <property type="term" value="F:DNA-binding transcription factor activity"/>
    <property type="evidence" value="ECO:0007669"/>
    <property type="project" value="InterPro"/>
</dbReference>
<dbReference type="PANTHER" id="PTHR33202">
    <property type="entry name" value="ZINC UPTAKE REGULATION PROTEIN"/>
    <property type="match status" value="1"/>
</dbReference>
<dbReference type="Proteomes" id="UP000006437">
    <property type="component" value="Unassembled WGS sequence"/>
</dbReference>
<dbReference type="CDD" id="cd07153">
    <property type="entry name" value="Fur_like"/>
    <property type="match status" value="1"/>
</dbReference>
<evidence type="ECO:0000256" key="2">
    <source>
        <dbReference type="ARBA" id="ARBA00022491"/>
    </source>
</evidence>
<dbReference type="GO" id="GO:0000976">
    <property type="term" value="F:transcription cis-regulatory region binding"/>
    <property type="evidence" value="ECO:0007669"/>
    <property type="project" value="TreeGrafter"/>
</dbReference>
<feature type="binding site" evidence="7">
    <location>
        <position position="138"/>
    </location>
    <ligand>
        <name>Zn(2+)</name>
        <dbReference type="ChEBI" id="CHEBI:29105"/>
    </ligand>
</feature>
<accession>G9X059</accession>
<dbReference type="Pfam" id="PF01475">
    <property type="entry name" value="FUR"/>
    <property type="match status" value="1"/>
</dbReference>
<keyword evidence="5" id="KW-0238">DNA-binding</keyword>
<dbReference type="InterPro" id="IPR036388">
    <property type="entry name" value="WH-like_DNA-bd_sf"/>
</dbReference>
<feature type="binding site" evidence="7">
    <location>
        <position position="135"/>
    </location>
    <ligand>
        <name>Zn(2+)</name>
        <dbReference type="ChEBI" id="CHEBI:29105"/>
    </ligand>
</feature>
<gene>
    <name evidence="8" type="ORF">HMPREF9629_01810</name>
</gene>
<dbReference type="PANTHER" id="PTHR33202:SF8">
    <property type="entry name" value="PEROXIDE-RESPONSIVE REPRESSOR PERR"/>
    <property type="match status" value="1"/>
</dbReference>
<dbReference type="RefSeq" id="WP_009526039.1">
    <property type="nucleotide sequence ID" value="NZ_JH414560.1"/>
</dbReference>
<evidence type="ECO:0000313" key="8">
    <source>
        <dbReference type="EMBL" id="EHL15564.1"/>
    </source>
</evidence>
<feature type="binding site" evidence="7">
    <location>
        <position position="97"/>
    </location>
    <ligand>
        <name>Zn(2+)</name>
        <dbReference type="ChEBI" id="CHEBI:29105"/>
    </ligand>
</feature>
<comment type="similarity">
    <text evidence="1">Belongs to the Fur family.</text>
</comment>
<evidence type="ECO:0000313" key="9">
    <source>
        <dbReference type="Proteomes" id="UP000006437"/>
    </source>
</evidence>
<keyword evidence="7" id="KW-0479">Metal-binding</keyword>
<dbReference type="GO" id="GO:1900376">
    <property type="term" value="P:regulation of secondary metabolite biosynthetic process"/>
    <property type="evidence" value="ECO:0007669"/>
    <property type="project" value="TreeGrafter"/>
</dbReference>
<evidence type="ECO:0000256" key="3">
    <source>
        <dbReference type="ARBA" id="ARBA00022833"/>
    </source>
</evidence>
<dbReference type="GO" id="GO:0045892">
    <property type="term" value="P:negative regulation of DNA-templated transcription"/>
    <property type="evidence" value="ECO:0007669"/>
    <property type="project" value="TreeGrafter"/>
</dbReference>